<dbReference type="Proteomes" id="UP000708148">
    <property type="component" value="Unassembled WGS sequence"/>
</dbReference>
<accession>A0A8S1J3E6</accession>
<feature type="non-terminal residue" evidence="2">
    <location>
        <position position="1"/>
    </location>
</feature>
<dbReference type="InterPro" id="IPR025986">
    <property type="entry name" value="RPAP3-like_C"/>
</dbReference>
<feature type="domain" description="RNA-polymerase II-associated protein 3-like C-terminal" evidence="1">
    <location>
        <begin position="10"/>
        <end position="100"/>
    </location>
</feature>
<gene>
    <name evidence="2" type="ORF">OSTQU699_LOCUS5718</name>
</gene>
<protein>
    <recommendedName>
        <fullName evidence="1">RNA-polymerase II-associated protein 3-like C-terminal domain-containing protein</fullName>
    </recommendedName>
</protein>
<dbReference type="PANTHER" id="PTHR47329:SF1">
    <property type="entry name" value="OS05G0129900 PROTEIN"/>
    <property type="match status" value="1"/>
</dbReference>
<dbReference type="OrthoDB" id="629492at2759"/>
<dbReference type="AlphaFoldDB" id="A0A8S1J3E6"/>
<dbReference type="PANTHER" id="PTHR47329">
    <property type="entry name" value="OS05G0129900 PROTEIN"/>
    <property type="match status" value="1"/>
</dbReference>
<dbReference type="Pfam" id="PF13877">
    <property type="entry name" value="RPAP3_C"/>
    <property type="match status" value="1"/>
</dbReference>
<name>A0A8S1J3E6_9CHLO</name>
<evidence type="ECO:0000313" key="3">
    <source>
        <dbReference type="Proteomes" id="UP000708148"/>
    </source>
</evidence>
<evidence type="ECO:0000259" key="1">
    <source>
        <dbReference type="Pfam" id="PF13877"/>
    </source>
</evidence>
<reference evidence="2" key="1">
    <citation type="submission" date="2020-12" db="EMBL/GenBank/DDBJ databases">
        <authorList>
            <person name="Iha C."/>
        </authorList>
    </citation>
    <scope>NUCLEOTIDE SEQUENCE</scope>
</reference>
<comment type="caution">
    <text evidence="2">The sequence shown here is derived from an EMBL/GenBank/DDBJ whole genome shotgun (WGS) entry which is preliminary data.</text>
</comment>
<keyword evidence="3" id="KW-1185">Reference proteome</keyword>
<organism evidence="2 3">
    <name type="scientific">Ostreobium quekettii</name>
    <dbReference type="NCBI Taxonomy" id="121088"/>
    <lineage>
        <taxon>Eukaryota</taxon>
        <taxon>Viridiplantae</taxon>
        <taxon>Chlorophyta</taxon>
        <taxon>core chlorophytes</taxon>
        <taxon>Ulvophyceae</taxon>
        <taxon>TCBD clade</taxon>
        <taxon>Bryopsidales</taxon>
        <taxon>Ostreobineae</taxon>
        <taxon>Ostreobiaceae</taxon>
        <taxon>Ostreobium</taxon>
    </lineage>
</organism>
<dbReference type="EMBL" id="CAJHUC010001234">
    <property type="protein sequence ID" value="CAD7700359.1"/>
    <property type="molecule type" value="Genomic_DNA"/>
</dbReference>
<evidence type="ECO:0000313" key="2">
    <source>
        <dbReference type="EMBL" id="CAD7700359.1"/>
    </source>
</evidence>
<proteinExistence type="predicted"/>
<sequence length="131" mass="13846">KAKLPMAEGPKTAGEFELAWRGFKGNHSLQAAYLCRVDPDSLAALFKTSLTPTMCAAIIGTALGQLGSDGSQGPWLCILEGLTQVPRFGMVAMLIGRKERGELKTAWGEAAGKLEGEAADRLGALAPIYKL</sequence>